<dbReference type="Gene3D" id="3.40.50.11440">
    <property type="match status" value="1"/>
</dbReference>
<sequence length="289" mass="30467">MVANGLHRKAHLRRASASLLGERVLRSFASQGALSNHDAEDASGLLAVGHDEDGRDVEVNRRVAESDLVVHVSLNPFASTVGTLPAGLASATTLRRRGGLTGGGDGGDATLHAAGLHDRRHAHLGHAVRLVGLPEQARVGVGVRDQIAVIGARRALDLAPKSLRHKVFAGLHAPYQVAAVVAGDPGAARGTALGSALQQQARRGAGPERRARAGRAVRRAVQRRVDHQPGARREPRARHVLPRAHRPPAGARGRRGDRLPPGDARLPPAPPEPTSTSTRRCSAARPTRR</sequence>
<evidence type="ECO:0000313" key="3">
    <source>
        <dbReference type="EMBL" id="GMA87337.1"/>
    </source>
</evidence>
<dbReference type="InterPro" id="IPR018657">
    <property type="entry name" value="LarA-like_N"/>
</dbReference>
<feature type="compositionally biased region" description="Basic residues" evidence="1">
    <location>
        <begin position="235"/>
        <end position="246"/>
    </location>
</feature>
<feature type="region of interest" description="Disordered" evidence="1">
    <location>
        <begin position="192"/>
        <end position="289"/>
    </location>
</feature>
<protein>
    <recommendedName>
        <fullName evidence="2">LarA-like N-terminal domain-containing protein</fullName>
    </recommendedName>
</protein>
<feature type="compositionally biased region" description="Basic residues" evidence="1">
    <location>
        <begin position="212"/>
        <end position="222"/>
    </location>
</feature>
<reference evidence="4" key="1">
    <citation type="journal article" date="2019" name="Int. J. Syst. Evol. Microbiol.">
        <title>The Global Catalogue of Microorganisms (GCM) 10K type strain sequencing project: providing services to taxonomists for standard genome sequencing and annotation.</title>
        <authorList>
            <consortium name="The Broad Institute Genomics Platform"/>
            <consortium name="The Broad Institute Genome Sequencing Center for Infectious Disease"/>
            <person name="Wu L."/>
            <person name="Ma J."/>
        </authorList>
    </citation>
    <scope>NUCLEOTIDE SEQUENCE [LARGE SCALE GENOMIC DNA]</scope>
    <source>
        <strain evidence="4">NBRC 108730</strain>
    </source>
</reference>
<gene>
    <name evidence="3" type="ORF">GCM10025868_25870</name>
</gene>
<dbReference type="EMBL" id="BSUZ01000001">
    <property type="protein sequence ID" value="GMA87337.1"/>
    <property type="molecule type" value="Genomic_DNA"/>
</dbReference>
<evidence type="ECO:0000313" key="4">
    <source>
        <dbReference type="Proteomes" id="UP001157017"/>
    </source>
</evidence>
<comment type="caution">
    <text evidence="3">The sequence shown here is derived from an EMBL/GenBank/DDBJ whole genome shotgun (WGS) entry which is preliminary data.</text>
</comment>
<evidence type="ECO:0000256" key="1">
    <source>
        <dbReference type="SAM" id="MobiDB-lite"/>
    </source>
</evidence>
<keyword evidence="4" id="KW-1185">Reference proteome</keyword>
<dbReference type="Pfam" id="PF09861">
    <property type="entry name" value="Lar_N"/>
    <property type="match status" value="1"/>
</dbReference>
<name>A0ABQ6JHW8_9ACTN</name>
<accession>A0ABQ6JHW8</accession>
<proteinExistence type="predicted"/>
<feature type="compositionally biased region" description="Basic and acidic residues" evidence="1">
    <location>
        <begin position="223"/>
        <end position="234"/>
    </location>
</feature>
<feature type="domain" description="LarA-like N-terminal" evidence="2">
    <location>
        <begin position="2"/>
        <end position="72"/>
    </location>
</feature>
<dbReference type="Proteomes" id="UP001157017">
    <property type="component" value="Unassembled WGS sequence"/>
</dbReference>
<organism evidence="3 4">
    <name type="scientific">Angustibacter aerolatus</name>
    <dbReference type="NCBI Taxonomy" id="1162965"/>
    <lineage>
        <taxon>Bacteria</taxon>
        <taxon>Bacillati</taxon>
        <taxon>Actinomycetota</taxon>
        <taxon>Actinomycetes</taxon>
        <taxon>Kineosporiales</taxon>
        <taxon>Kineosporiaceae</taxon>
    </lineage>
</organism>
<evidence type="ECO:0000259" key="2">
    <source>
        <dbReference type="Pfam" id="PF09861"/>
    </source>
</evidence>